<name>A0ABD3ATJ8_9GENT</name>
<feature type="compositionally biased region" description="Polar residues" evidence="1">
    <location>
        <begin position="69"/>
        <end position="78"/>
    </location>
</feature>
<feature type="compositionally biased region" description="Low complexity" evidence="1">
    <location>
        <begin position="79"/>
        <end position="95"/>
    </location>
</feature>
<sequence length="381" mass="42482">MPREHESFHQGRINHRSSSPSETTIRTRPFRAYTRFNIEIRQIRTLDDSQLSKSDSGIPVQTWKKKDLQSTPVGSNRKLSSQPNNPSLSSLFPRTSRSSSTEKVLVKKNCASFEVRTMSDHGPILIKLFHAGPSGERPFRLEKFWLDHQDFPNLILSEIIEMIHKLRIFKCTNGACAIKLDLEKAFDKLEWKPSSIVHLAEDFEGDPQEKQLHLVIFLGRSLPLATDSVDAQLVGSGFQKSGVGDPNTTNSQSFQGKTLVATSAMEIQSVAIITNQEWLVAFSAAKNNSNEFNFRLHQTTVAASNKPKRAIVFSSSTHCPDAFIDISIGGAVAISKKSKFSELTMADTVICLPIQVQRGEPIVKKDRTMFIPSKSITTLGE</sequence>
<feature type="region of interest" description="Disordered" evidence="1">
    <location>
        <begin position="1"/>
        <end position="28"/>
    </location>
</feature>
<dbReference type="EMBL" id="JBJUIK010000002">
    <property type="protein sequence ID" value="KAL3534533.1"/>
    <property type="molecule type" value="Genomic_DNA"/>
</dbReference>
<feature type="region of interest" description="Disordered" evidence="1">
    <location>
        <begin position="49"/>
        <end position="95"/>
    </location>
</feature>
<comment type="caution">
    <text evidence="2">The sequence shown here is derived from an EMBL/GenBank/DDBJ whole genome shotgun (WGS) entry which is preliminary data.</text>
</comment>
<evidence type="ECO:0000313" key="2">
    <source>
        <dbReference type="EMBL" id="KAL3534533.1"/>
    </source>
</evidence>
<evidence type="ECO:0000313" key="3">
    <source>
        <dbReference type="Proteomes" id="UP001630127"/>
    </source>
</evidence>
<evidence type="ECO:0000256" key="1">
    <source>
        <dbReference type="SAM" id="MobiDB-lite"/>
    </source>
</evidence>
<feature type="compositionally biased region" description="Polar residues" evidence="1">
    <location>
        <begin position="16"/>
        <end position="26"/>
    </location>
</feature>
<organism evidence="2 3">
    <name type="scientific">Cinchona calisaya</name>
    <dbReference type="NCBI Taxonomy" id="153742"/>
    <lineage>
        <taxon>Eukaryota</taxon>
        <taxon>Viridiplantae</taxon>
        <taxon>Streptophyta</taxon>
        <taxon>Embryophyta</taxon>
        <taxon>Tracheophyta</taxon>
        <taxon>Spermatophyta</taxon>
        <taxon>Magnoliopsida</taxon>
        <taxon>eudicotyledons</taxon>
        <taxon>Gunneridae</taxon>
        <taxon>Pentapetalae</taxon>
        <taxon>asterids</taxon>
        <taxon>lamiids</taxon>
        <taxon>Gentianales</taxon>
        <taxon>Rubiaceae</taxon>
        <taxon>Cinchonoideae</taxon>
        <taxon>Cinchoneae</taxon>
        <taxon>Cinchona</taxon>
    </lineage>
</organism>
<keyword evidence="3" id="KW-1185">Reference proteome</keyword>
<gene>
    <name evidence="2" type="ORF">ACH5RR_002994</name>
</gene>
<evidence type="ECO:0008006" key="4">
    <source>
        <dbReference type="Google" id="ProtNLM"/>
    </source>
</evidence>
<reference evidence="2 3" key="1">
    <citation type="submission" date="2024-11" db="EMBL/GenBank/DDBJ databases">
        <title>A near-complete genome assembly of Cinchona calisaya.</title>
        <authorList>
            <person name="Lian D.C."/>
            <person name="Zhao X.W."/>
            <person name="Wei L."/>
        </authorList>
    </citation>
    <scope>NUCLEOTIDE SEQUENCE [LARGE SCALE GENOMIC DNA]</scope>
    <source>
        <tissue evidence="2">Nenye</tissue>
    </source>
</reference>
<dbReference type="AlphaFoldDB" id="A0ABD3ATJ8"/>
<proteinExistence type="predicted"/>
<dbReference type="Proteomes" id="UP001630127">
    <property type="component" value="Unassembled WGS sequence"/>
</dbReference>
<protein>
    <recommendedName>
        <fullName evidence="4">Reverse transcriptase domain-containing protein</fullName>
    </recommendedName>
</protein>
<accession>A0ABD3ATJ8</accession>